<dbReference type="InterPro" id="IPR032675">
    <property type="entry name" value="LRR_dom_sf"/>
</dbReference>
<dbReference type="Gene3D" id="3.80.10.10">
    <property type="entry name" value="Ribonuclease Inhibitor"/>
    <property type="match status" value="1"/>
</dbReference>
<evidence type="ECO:0000313" key="3">
    <source>
        <dbReference type="Proteomes" id="UP000054302"/>
    </source>
</evidence>
<evidence type="ECO:0000256" key="1">
    <source>
        <dbReference type="SAM" id="MobiDB-lite"/>
    </source>
</evidence>
<dbReference type="STRING" id="212818.A0A0D1ZLX6"/>
<feature type="region of interest" description="Disordered" evidence="1">
    <location>
        <begin position="465"/>
        <end position="489"/>
    </location>
</feature>
<dbReference type="OrthoDB" id="3945550at2759"/>
<keyword evidence="3" id="KW-1185">Reference proteome</keyword>
<reference evidence="2 3" key="1">
    <citation type="submission" date="2015-01" db="EMBL/GenBank/DDBJ databases">
        <title>The Genome Sequence of Exophiala mesophila CBS40295.</title>
        <authorList>
            <consortium name="The Broad Institute Genomics Platform"/>
            <person name="Cuomo C."/>
            <person name="de Hoog S."/>
            <person name="Gorbushina A."/>
            <person name="Stielow B."/>
            <person name="Teixiera M."/>
            <person name="Abouelleil A."/>
            <person name="Chapman S.B."/>
            <person name="Priest M."/>
            <person name="Young S.K."/>
            <person name="Wortman J."/>
            <person name="Nusbaum C."/>
            <person name="Birren B."/>
        </authorList>
    </citation>
    <scope>NUCLEOTIDE SEQUENCE [LARGE SCALE GENOMIC DNA]</scope>
    <source>
        <strain evidence="2 3">CBS 40295</strain>
    </source>
</reference>
<evidence type="ECO:0000313" key="2">
    <source>
        <dbReference type="EMBL" id="KIV94934.1"/>
    </source>
</evidence>
<dbReference type="GeneID" id="27320493"/>
<feature type="compositionally biased region" description="Acidic residues" evidence="1">
    <location>
        <begin position="465"/>
        <end position="488"/>
    </location>
</feature>
<gene>
    <name evidence="2" type="ORF">PV10_02648</name>
</gene>
<dbReference type="Proteomes" id="UP000054302">
    <property type="component" value="Unassembled WGS sequence"/>
</dbReference>
<name>A0A0D1ZLX6_EXOME</name>
<dbReference type="RefSeq" id="XP_016226508.1">
    <property type="nucleotide sequence ID" value="XM_016366990.1"/>
</dbReference>
<protein>
    <recommendedName>
        <fullName evidence="4">F-box domain-containing protein</fullName>
    </recommendedName>
</protein>
<sequence length="630" mass="72030">MATEAAPPLAGILDLEVEILADILQFIVLESPWSVPAVRRVNKHFRDVIALVQDRQVDLTWSDQHGHFVRKKHYRFNSGKRNDSSVSSPTYNATWKNNDVLQQVRLLTIAPFETPPTQPTQNMTTELVDILKTAKNIKTLKWLPSSIPSDEVIKALSVHHPTAQLRVNRMARCYHTDSDVQKARLLNLEDSLASSTTLSMLGIKGHADYHAYGIQRVCSVSHINYPKIIASAPSLKTVSIIDCRFSLPNNMADDAYLNKITQRSKTIRHLTLEMWPLSAETLDFWNRFVDLSYLETLKHTRGYVSASYFPRAAQLLTGLRHFSLNMRAVADVGGAEAEAARLFVESCSPLTTLSLWSWIGIVSLDAIMRQHGPTLTALHLHEREEIWPVRSRKVLSLDDIRLIRTSCPNLKSFTFDLRRQSSQPKIEEYRQILEEIRDMNLEHLEIYLDSGLLYLSIPVQDQVDDDLDQNDEDEDEDEDGDEDEEDGADSEKQILLVNHCGGAYTQTGLTSRRIPKELELQAPPGMELLEEETMMHPPSAADDICEFAGDVWKFVFAARHSGPRLLDMKFGEWERVTMPRLYQVNFQERQKDVRTWVRARPHERDDLQGQCFAQLKCCQGKHWKCWTTTS</sequence>
<dbReference type="VEuPathDB" id="FungiDB:PV10_02648"/>
<dbReference type="EMBL" id="KN847521">
    <property type="protein sequence ID" value="KIV94934.1"/>
    <property type="molecule type" value="Genomic_DNA"/>
</dbReference>
<dbReference type="HOGENOM" id="CLU_460807_0_0_1"/>
<organism evidence="2 3">
    <name type="scientific">Exophiala mesophila</name>
    <name type="common">Black yeast-like fungus</name>
    <dbReference type="NCBI Taxonomy" id="212818"/>
    <lineage>
        <taxon>Eukaryota</taxon>
        <taxon>Fungi</taxon>
        <taxon>Dikarya</taxon>
        <taxon>Ascomycota</taxon>
        <taxon>Pezizomycotina</taxon>
        <taxon>Eurotiomycetes</taxon>
        <taxon>Chaetothyriomycetidae</taxon>
        <taxon>Chaetothyriales</taxon>
        <taxon>Herpotrichiellaceae</taxon>
        <taxon>Exophiala</taxon>
    </lineage>
</organism>
<dbReference type="AlphaFoldDB" id="A0A0D1ZLX6"/>
<proteinExistence type="predicted"/>
<accession>A0A0D1ZLX6</accession>
<dbReference type="SUPFAM" id="SSF52047">
    <property type="entry name" value="RNI-like"/>
    <property type="match status" value="1"/>
</dbReference>
<evidence type="ECO:0008006" key="4">
    <source>
        <dbReference type="Google" id="ProtNLM"/>
    </source>
</evidence>